<protein>
    <submittedName>
        <fullName evidence="2">Phage Tail Collar Domain</fullName>
    </submittedName>
</protein>
<name>A0A1H8SVZ3_9FIRM</name>
<organism evidence="2 3">
    <name type="scientific">Propionispora vibrioides</name>
    <dbReference type="NCBI Taxonomy" id="112903"/>
    <lineage>
        <taxon>Bacteria</taxon>
        <taxon>Bacillati</taxon>
        <taxon>Bacillota</taxon>
        <taxon>Negativicutes</taxon>
        <taxon>Selenomonadales</taxon>
        <taxon>Sporomusaceae</taxon>
        <taxon>Propionispora</taxon>
    </lineage>
</organism>
<proteinExistence type="predicted"/>
<keyword evidence="3" id="KW-1185">Reference proteome</keyword>
<gene>
    <name evidence="2" type="ORF">SAMN04490178_105208</name>
</gene>
<evidence type="ECO:0000313" key="3">
    <source>
        <dbReference type="Proteomes" id="UP000198847"/>
    </source>
</evidence>
<dbReference type="EMBL" id="FODY01000005">
    <property type="protein sequence ID" value="SEO82705.1"/>
    <property type="molecule type" value="Genomic_DNA"/>
</dbReference>
<sequence>MSYNSSLPADVNVTVSTADIRENFRALKEDKIVDAATAVIADSAAKLSTPRTIALQGDATGSAIFDGSADVAISVDVLSADTAAQCTGNSATATKLETARNINGVAFDGTKDINIPCSGVPVGTIIAWPSSTLPGGDDARKWLECNGQSTEGYPELAAVVGSYVPDYRGYFLRGVGGNSAALGVAQGDAIRNIVGKIDASSSAADRQAFGEIDTGKVITGPFQGIYSNTYSTAESSGIFSHMTGFSFDASLAVPTAVENRPINKSVYYLIRAK</sequence>
<reference evidence="2 3" key="1">
    <citation type="submission" date="2016-10" db="EMBL/GenBank/DDBJ databases">
        <authorList>
            <person name="de Groot N.N."/>
        </authorList>
    </citation>
    <scope>NUCLEOTIDE SEQUENCE [LARGE SCALE GENOMIC DNA]</scope>
    <source>
        <strain evidence="2 3">DSM 13305</strain>
    </source>
</reference>
<feature type="domain" description="Phage tail collar" evidence="1">
    <location>
        <begin position="123"/>
        <end position="171"/>
    </location>
</feature>
<dbReference type="Gene3D" id="3.90.1340.10">
    <property type="entry name" value="Phage tail collar domain"/>
    <property type="match status" value="1"/>
</dbReference>
<dbReference type="Proteomes" id="UP000198847">
    <property type="component" value="Unassembled WGS sequence"/>
</dbReference>
<dbReference type="InterPro" id="IPR037053">
    <property type="entry name" value="Phage_tail_collar_dom_sf"/>
</dbReference>
<dbReference type="SUPFAM" id="SSF88874">
    <property type="entry name" value="Receptor-binding domain of short tail fibre protein gp12"/>
    <property type="match status" value="1"/>
</dbReference>
<accession>A0A1H8SVZ3</accession>
<dbReference type="Pfam" id="PF07484">
    <property type="entry name" value="Collar"/>
    <property type="match status" value="1"/>
</dbReference>
<dbReference type="AlphaFoldDB" id="A0A1H8SVZ3"/>
<dbReference type="InterPro" id="IPR011083">
    <property type="entry name" value="Phage_tail_collar_dom"/>
</dbReference>
<evidence type="ECO:0000259" key="1">
    <source>
        <dbReference type="Pfam" id="PF07484"/>
    </source>
</evidence>
<dbReference type="STRING" id="112903.SAMN04490178_105208"/>
<evidence type="ECO:0000313" key="2">
    <source>
        <dbReference type="EMBL" id="SEO82705.1"/>
    </source>
</evidence>